<dbReference type="InterPro" id="IPR053140">
    <property type="entry name" value="GDSL_Rv0518-like"/>
</dbReference>
<keyword evidence="4" id="KW-1185">Reference proteome</keyword>
<dbReference type="AlphaFoldDB" id="A0A1I2H5Q4"/>
<feature type="signal peptide" evidence="1">
    <location>
        <begin position="1"/>
        <end position="21"/>
    </location>
</feature>
<proteinExistence type="predicted"/>
<evidence type="ECO:0000259" key="2">
    <source>
        <dbReference type="Pfam" id="PF13472"/>
    </source>
</evidence>
<feature type="domain" description="SGNH hydrolase-type esterase" evidence="2">
    <location>
        <begin position="392"/>
        <end position="585"/>
    </location>
</feature>
<feature type="chain" id="PRO_5011435560" evidence="1">
    <location>
        <begin position="22"/>
        <end position="595"/>
    </location>
</feature>
<protein>
    <submittedName>
        <fullName evidence="3">Lysophospholipase L1</fullName>
    </submittedName>
</protein>
<organism evidence="3 4">
    <name type="scientific">Actinacidiphila alni</name>
    <dbReference type="NCBI Taxonomy" id="380248"/>
    <lineage>
        <taxon>Bacteria</taxon>
        <taxon>Bacillati</taxon>
        <taxon>Actinomycetota</taxon>
        <taxon>Actinomycetes</taxon>
        <taxon>Kitasatosporales</taxon>
        <taxon>Streptomycetaceae</taxon>
        <taxon>Actinacidiphila</taxon>
    </lineage>
</organism>
<dbReference type="PANTHER" id="PTHR43784:SF2">
    <property type="entry name" value="GDSL-LIKE LIPASE_ACYLHYDROLASE, PUTATIVE (AFU_ORTHOLOGUE AFUA_2G00820)-RELATED"/>
    <property type="match status" value="1"/>
</dbReference>
<dbReference type="InterPro" id="IPR013830">
    <property type="entry name" value="SGNH_hydro"/>
</dbReference>
<dbReference type="Gene3D" id="3.40.50.1110">
    <property type="entry name" value="SGNH hydrolase"/>
    <property type="match status" value="1"/>
</dbReference>
<reference evidence="4" key="1">
    <citation type="submission" date="2016-10" db="EMBL/GenBank/DDBJ databases">
        <authorList>
            <person name="Varghese N."/>
            <person name="Submissions S."/>
        </authorList>
    </citation>
    <scope>NUCLEOTIDE SEQUENCE [LARGE SCALE GENOMIC DNA]</scope>
    <source>
        <strain evidence="4">CGMCC 4.3510</strain>
    </source>
</reference>
<dbReference type="OrthoDB" id="1828825at2"/>
<sequence length="595" mass="60999">MKRIVLATALLVTALAPPATAAASGGPVRHTEYGSLAAAYDNAGISAAGAPGSADLDGLGNSFVAEDLSAAGWGPGAPVTLVGTRLTVPHTAPGAPDNVVADGQRIRLRGSGSALTFLVTGTAAAAGGTGTLDYADGSAQSYTLTAPDWYSGPSDAMAVRVPRRNTPAGPTALDVKLYAVSVPVDTRKRLAAVTLPTVASTGGSPAPELHVFSLGLRPKSSGWTASWSTAIDDGLAPYQWTDRTLRMVEHTSVGGNRVRVRLDNAYGPGPLTVGHTTIAVRASGPDPVAKPVTLTFGGKQQVTMPAGGQAYSDPLPFTVPADRDLLVSLYLPGTVQFAPMHSQGLQDMYSTNDGGVDDAADGSDFPVNNLFGFWTVLSGVDVTGPSHSTVVALGDSITDGYASTVNGNQRWPNYLAQRLNARYGPKAPAVANEGISGNRVLTDAFNGLPNTGTAGVRATARLDRDVLSQSGVRTVVVLEGINDVNSDSSAADVIAGLKQIAATAHSYRLRVVVGTLTPTAGCGCTNPARAAARDTINAFIRDNGGAFDAVADFDAAVRDPANPQAMLAQYDSGDHLHPNGAGYRAMADAFDLASL</sequence>
<keyword evidence="1" id="KW-0732">Signal</keyword>
<gene>
    <name evidence="3" type="ORF">SAMN05216251_110130</name>
</gene>
<dbReference type="Proteomes" id="UP000199323">
    <property type="component" value="Unassembled WGS sequence"/>
</dbReference>
<accession>A0A1I2H5Q4</accession>
<dbReference type="PANTHER" id="PTHR43784">
    <property type="entry name" value="GDSL-LIKE LIPASE/ACYLHYDROLASE, PUTATIVE (AFU_ORTHOLOGUE AFUA_2G00820)-RELATED"/>
    <property type="match status" value="1"/>
</dbReference>
<dbReference type="Pfam" id="PF13472">
    <property type="entry name" value="Lipase_GDSL_2"/>
    <property type="match status" value="1"/>
</dbReference>
<dbReference type="RefSeq" id="WP_093714715.1">
    <property type="nucleotide sequence ID" value="NZ_FONG01000010.1"/>
</dbReference>
<name>A0A1I2H5Q4_9ACTN</name>
<evidence type="ECO:0000313" key="3">
    <source>
        <dbReference type="EMBL" id="SFF25495.1"/>
    </source>
</evidence>
<dbReference type="CDD" id="cd01830">
    <property type="entry name" value="XynE_like"/>
    <property type="match status" value="1"/>
</dbReference>
<dbReference type="InterPro" id="IPR036514">
    <property type="entry name" value="SGNH_hydro_sf"/>
</dbReference>
<evidence type="ECO:0000313" key="4">
    <source>
        <dbReference type="Proteomes" id="UP000199323"/>
    </source>
</evidence>
<dbReference type="SUPFAM" id="SSF52266">
    <property type="entry name" value="SGNH hydrolase"/>
    <property type="match status" value="1"/>
</dbReference>
<dbReference type="STRING" id="380248.SAMN05216251_110130"/>
<evidence type="ECO:0000256" key="1">
    <source>
        <dbReference type="SAM" id="SignalP"/>
    </source>
</evidence>
<dbReference type="EMBL" id="FONG01000010">
    <property type="protein sequence ID" value="SFF25495.1"/>
    <property type="molecule type" value="Genomic_DNA"/>
</dbReference>